<keyword evidence="2" id="KW-0472">Membrane</keyword>
<proteinExistence type="predicted"/>
<evidence type="ECO:0000256" key="1">
    <source>
        <dbReference type="SAM" id="MobiDB-lite"/>
    </source>
</evidence>
<feature type="compositionally biased region" description="Low complexity" evidence="1">
    <location>
        <begin position="1"/>
        <end position="11"/>
    </location>
</feature>
<feature type="transmembrane region" description="Helical" evidence="2">
    <location>
        <begin position="264"/>
        <end position="287"/>
    </location>
</feature>
<comment type="caution">
    <text evidence="3">The sequence shown here is derived from an EMBL/GenBank/DDBJ whole genome shotgun (WGS) entry which is preliminary data.</text>
</comment>
<name>A0ABP1RY61_9HEXA</name>
<accession>A0ABP1RY61</accession>
<evidence type="ECO:0000256" key="2">
    <source>
        <dbReference type="SAM" id="Phobius"/>
    </source>
</evidence>
<reference evidence="3 4" key="1">
    <citation type="submission" date="2024-08" db="EMBL/GenBank/DDBJ databases">
        <authorList>
            <person name="Cucini C."/>
            <person name="Frati F."/>
        </authorList>
    </citation>
    <scope>NUCLEOTIDE SEQUENCE [LARGE SCALE GENOMIC DNA]</scope>
</reference>
<keyword evidence="4" id="KW-1185">Reference proteome</keyword>
<dbReference type="Proteomes" id="UP001642540">
    <property type="component" value="Unassembled WGS sequence"/>
</dbReference>
<evidence type="ECO:0000313" key="3">
    <source>
        <dbReference type="EMBL" id="CAL8138330.1"/>
    </source>
</evidence>
<sequence>GTSSTSSNNSSCVGSGDNLSGSSLTFPNPIPAVSLVPISGVNYSSPSTSSLWSTNSLSNFSSSSAPLSPLSEVEAPATTTTTFLEREKIATSPTSSSTELQRWNWDVIRTFLYVVSIVGREIRTLSSALLIGLLVNPINYCICSFSPSLSRLAPAPLFSSIGRAVPGGSSSRYYCCKRRNIISSGCRSTATTSTAFLTLFRCCCTCNCISFLRPVFGECCNCSSCAVGGTVSKDNSNGGGGAPGTHHSSRTVVGKPRLGKMAQILSKTMTLLGVAFVIHFIIMSTFAEKEGKDLYMNES</sequence>
<organism evidence="3 4">
    <name type="scientific">Orchesella dallaii</name>
    <dbReference type="NCBI Taxonomy" id="48710"/>
    <lineage>
        <taxon>Eukaryota</taxon>
        <taxon>Metazoa</taxon>
        <taxon>Ecdysozoa</taxon>
        <taxon>Arthropoda</taxon>
        <taxon>Hexapoda</taxon>
        <taxon>Collembola</taxon>
        <taxon>Entomobryomorpha</taxon>
        <taxon>Entomobryoidea</taxon>
        <taxon>Orchesellidae</taxon>
        <taxon>Orchesellinae</taxon>
        <taxon>Orchesella</taxon>
    </lineage>
</organism>
<gene>
    <name evidence="3" type="ORF">ODALV1_LOCUS27321</name>
</gene>
<feature type="non-terminal residue" evidence="3">
    <location>
        <position position="1"/>
    </location>
</feature>
<keyword evidence="2" id="KW-1133">Transmembrane helix</keyword>
<evidence type="ECO:0000313" key="4">
    <source>
        <dbReference type="Proteomes" id="UP001642540"/>
    </source>
</evidence>
<keyword evidence="2" id="KW-0812">Transmembrane</keyword>
<dbReference type="EMBL" id="CAXLJM020000122">
    <property type="protein sequence ID" value="CAL8138330.1"/>
    <property type="molecule type" value="Genomic_DNA"/>
</dbReference>
<protein>
    <submittedName>
        <fullName evidence="3">Uncharacterized protein</fullName>
    </submittedName>
</protein>
<feature type="region of interest" description="Disordered" evidence="1">
    <location>
        <begin position="1"/>
        <end position="21"/>
    </location>
</feature>